<dbReference type="Gene3D" id="2.30.260.10">
    <property type="entry name" value="putative xylanase like domain"/>
    <property type="match status" value="1"/>
</dbReference>
<evidence type="ECO:0000313" key="2">
    <source>
        <dbReference type="Proteomes" id="UP000010074"/>
    </source>
</evidence>
<dbReference type="HOGENOM" id="CLU_070818_0_0_7"/>
<dbReference type="PATRIC" id="fig|1069642.3.peg.569"/>
<dbReference type="Gene3D" id="1.10.3670.10">
    <property type="entry name" value="Putative xylanase like domain"/>
    <property type="match status" value="1"/>
</dbReference>
<proteinExistence type="predicted"/>
<dbReference type="AlphaFoldDB" id="K7ZEA0"/>
<name>K7ZEA0_BDEBC</name>
<dbReference type="Proteomes" id="UP000010074">
    <property type="component" value="Chromosome"/>
</dbReference>
<accession>K7ZEA0</accession>
<evidence type="ECO:0000313" key="1">
    <source>
        <dbReference type="EMBL" id="AFY00282.1"/>
    </source>
</evidence>
<protein>
    <submittedName>
        <fullName evidence="1">Putative ribosephosphate isomerase</fullName>
    </submittedName>
</protein>
<dbReference type="Pfam" id="PF07313">
    <property type="entry name" value="AmiA-like"/>
    <property type="match status" value="1"/>
</dbReference>
<keyword evidence="1" id="KW-0413">Isomerase</keyword>
<dbReference type="InterPro" id="IPR010846">
    <property type="entry name" value="AmiA-like"/>
</dbReference>
<dbReference type="GO" id="GO:0016853">
    <property type="term" value="F:isomerase activity"/>
    <property type="evidence" value="ECO:0007669"/>
    <property type="project" value="UniProtKB-KW"/>
</dbReference>
<dbReference type="SUPFAM" id="SSF54001">
    <property type="entry name" value="Cysteine proteinases"/>
    <property type="match status" value="1"/>
</dbReference>
<reference evidence="1 2" key="1">
    <citation type="journal article" date="2012" name="BMC Genomics">
        <title>Genome analysis of a simultaneously predatory and prey-independent, novel Bdellovibrio bacteriovorus from the River Tiber, supports in silico predictions of both ancient and recent lateral gene transfer from diverse bacteria.</title>
        <authorList>
            <person name="Hobley L."/>
            <person name="Lerner T.R."/>
            <person name="Williams L.E."/>
            <person name="Lambert C."/>
            <person name="Till R."/>
            <person name="Milner D.S."/>
            <person name="Basford S.M."/>
            <person name="Capeness M.J."/>
            <person name="Fenton A.K."/>
            <person name="Atterbury R.J."/>
            <person name="Harris M.A."/>
            <person name="Sockett R.E."/>
        </authorList>
    </citation>
    <scope>NUCLEOTIDE SEQUENCE [LARGE SCALE GENOMIC DNA]</scope>
    <source>
        <strain evidence="1 2">Tiberius</strain>
    </source>
</reference>
<organism evidence="1 2">
    <name type="scientific">Bdellovibrio bacteriovorus str. Tiberius</name>
    <dbReference type="NCBI Taxonomy" id="1069642"/>
    <lineage>
        <taxon>Bacteria</taxon>
        <taxon>Pseudomonadati</taxon>
        <taxon>Bdellovibrionota</taxon>
        <taxon>Bdellovibrionia</taxon>
        <taxon>Bdellovibrionales</taxon>
        <taxon>Pseudobdellovibrionaceae</taxon>
        <taxon>Bdellovibrio</taxon>
    </lineage>
</organism>
<dbReference type="KEGG" id="bbat:Bdt_0574"/>
<dbReference type="EMBL" id="CP002930">
    <property type="protein sequence ID" value="AFY00282.1"/>
    <property type="molecule type" value="Genomic_DNA"/>
</dbReference>
<dbReference type="STRING" id="1069642.Bdt_0574"/>
<dbReference type="InterPro" id="IPR038765">
    <property type="entry name" value="Papain-like_cys_pep_sf"/>
</dbReference>
<gene>
    <name evidence="1" type="ORF">Bdt_0574</name>
</gene>
<sequence length="312" mass="34789">MGMLDFHEVTMKRSLLQSLLVSSLIMGMAPVYALAEVTGADQRLQSLYTSTAQLKQGQGKDRVSMFALQFLSEKSPYIVDPLGEGPQGDISHGPLYRFDGFDCTTFVETVLALSLSSSPEQFRTRMNQIRYKNAVVSYKTRNHFPSIDWIPNNIENGFVKDITGSIGGSKTKWSQTWIEKDAWFAKKGPEYVQMSREFKPTLGQLPYVAKADLLSSPEMLAKIPSGTIFHVVRPNWDLREGAGSRLDVSHMGFLIRENGVLYMVHASNGITRDGSNDEKQVKKEPLVAYVERVMMASPTTAGINILAVRKTP</sequence>